<dbReference type="PROSITE" id="PS51257">
    <property type="entry name" value="PROKAR_LIPOPROTEIN"/>
    <property type="match status" value="1"/>
</dbReference>
<evidence type="ECO:0000259" key="14">
    <source>
        <dbReference type="PROSITE" id="PS50857"/>
    </source>
</evidence>
<dbReference type="PIRSF" id="PIRSF000292">
    <property type="entry name" value="Ubi_od_II"/>
    <property type="match status" value="1"/>
</dbReference>
<reference evidence="16 17" key="1">
    <citation type="submission" date="2023-07" db="EMBL/GenBank/DDBJ databases">
        <title>Genomic Encyclopedia of Type Strains, Phase IV (KMG-IV): sequencing the most valuable type-strain genomes for metagenomic binning, comparative biology and taxonomic classification.</title>
        <authorList>
            <person name="Goeker M."/>
        </authorList>
    </citation>
    <scope>NUCLEOTIDE SEQUENCE [LARGE SCALE GENOMIC DNA]</scope>
    <source>
        <strain evidence="16 17">DSM 4006</strain>
    </source>
</reference>
<dbReference type="GO" id="GO:0016491">
    <property type="term" value="F:oxidoreductase activity"/>
    <property type="evidence" value="ECO:0007669"/>
    <property type="project" value="UniProtKB-KW"/>
</dbReference>
<dbReference type="Proteomes" id="UP001232973">
    <property type="component" value="Unassembled WGS sequence"/>
</dbReference>
<evidence type="ECO:0000256" key="6">
    <source>
        <dbReference type="ARBA" id="ARBA00022692"/>
    </source>
</evidence>
<dbReference type="EC" id="1.10.3.-" evidence="12"/>
<dbReference type="InterPro" id="IPR011759">
    <property type="entry name" value="Cyt_c_oxidase_su2_TM_dom"/>
</dbReference>
<keyword evidence="7" id="KW-0732">Signal</keyword>
<sequence length="298" mass="32830">MGKGRFLRYARLAIPTLAGTTLLSGCGRQFMVLDPSGPVGTRELHLILLSAGLMAVVIVPALVLFAWILVRYRDKPGNKARFAPNWAENRTLEVIWWGIPIVLIAVIGVFTAKDIYALTKPPEKNVQPLTIDVVSLDWKWLFLYPGQHIATVNYAEIPTGVPVQFVLTSDAPMNSFWVPALGGQVYTMPGMAMKLWLQADKDGDYYGHGANFTGAGFAKMQFDILSRPKADFDQWVTKVQSGTAKLTDAGYARLKKPSNVGEQSYAAFPSGLFNKIVTTDGGKYYTQMNMQDMPGMAN</sequence>
<evidence type="ECO:0000256" key="2">
    <source>
        <dbReference type="ARBA" id="ARBA00007866"/>
    </source>
</evidence>
<dbReference type="InterPro" id="IPR002429">
    <property type="entry name" value="CcO_II-like_C"/>
</dbReference>
<evidence type="ECO:0000256" key="5">
    <source>
        <dbReference type="ARBA" id="ARBA00022660"/>
    </source>
</evidence>
<evidence type="ECO:0000313" key="16">
    <source>
        <dbReference type="EMBL" id="MDQ0190813.1"/>
    </source>
</evidence>
<name>A0ABT9XKK6_9BACL</name>
<dbReference type="InterPro" id="IPR036257">
    <property type="entry name" value="Cyt_c_oxidase_su2_TM_sf"/>
</dbReference>
<comment type="caution">
    <text evidence="16">The sequence shown here is derived from an EMBL/GenBank/DDBJ whole genome shotgun (WGS) entry which is preliminary data.</text>
</comment>
<dbReference type="PROSITE" id="PS50999">
    <property type="entry name" value="COX2_TM"/>
    <property type="match status" value="1"/>
</dbReference>
<keyword evidence="3 12" id="KW-0813">Transport</keyword>
<evidence type="ECO:0000256" key="7">
    <source>
        <dbReference type="ARBA" id="ARBA00022729"/>
    </source>
</evidence>
<proteinExistence type="inferred from homology"/>
<evidence type="ECO:0000256" key="8">
    <source>
        <dbReference type="ARBA" id="ARBA00022982"/>
    </source>
</evidence>
<dbReference type="PANTHER" id="PTHR22888">
    <property type="entry name" value="CYTOCHROME C OXIDASE, SUBUNIT II"/>
    <property type="match status" value="1"/>
</dbReference>
<dbReference type="InterPro" id="IPR045187">
    <property type="entry name" value="CcO_II"/>
</dbReference>
<organism evidence="16 17">
    <name type="scientific">Alicyclobacillus cycloheptanicus</name>
    <dbReference type="NCBI Taxonomy" id="1457"/>
    <lineage>
        <taxon>Bacteria</taxon>
        <taxon>Bacillati</taxon>
        <taxon>Bacillota</taxon>
        <taxon>Bacilli</taxon>
        <taxon>Bacillales</taxon>
        <taxon>Alicyclobacillaceae</taxon>
        <taxon>Alicyclobacillus</taxon>
    </lineage>
</organism>
<dbReference type="Gene3D" id="2.60.40.420">
    <property type="entry name" value="Cupredoxins - blue copper proteins"/>
    <property type="match status" value="1"/>
</dbReference>
<dbReference type="RefSeq" id="WP_274457507.1">
    <property type="nucleotide sequence ID" value="NZ_CP067097.1"/>
</dbReference>
<evidence type="ECO:0000259" key="15">
    <source>
        <dbReference type="PROSITE" id="PS50999"/>
    </source>
</evidence>
<comment type="subcellular location">
    <subcellularLocation>
        <location evidence="1">Cell membrane</location>
        <topology evidence="1">Multi-pass membrane protein</topology>
    </subcellularLocation>
</comment>
<dbReference type="SUPFAM" id="SSF81464">
    <property type="entry name" value="Cytochrome c oxidase subunit II-like, transmembrane region"/>
    <property type="match status" value="1"/>
</dbReference>
<evidence type="ECO:0000256" key="9">
    <source>
        <dbReference type="ARBA" id="ARBA00022989"/>
    </source>
</evidence>
<dbReference type="PROSITE" id="PS50857">
    <property type="entry name" value="COX2_CUA"/>
    <property type="match status" value="1"/>
</dbReference>
<feature type="transmembrane region" description="Helical" evidence="13">
    <location>
        <begin position="91"/>
        <end position="112"/>
    </location>
</feature>
<keyword evidence="17" id="KW-1185">Reference proteome</keyword>
<accession>A0ABT9XKK6</accession>
<feature type="domain" description="Cytochrome oxidase subunit II copper A binding" evidence="14">
    <location>
        <begin position="126"/>
        <end position="238"/>
    </location>
</feature>
<evidence type="ECO:0000256" key="13">
    <source>
        <dbReference type="SAM" id="Phobius"/>
    </source>
</evidence>
<evidence type="ECO:0000256" key="1">
    <source>
        <dbReference type="ARBA" id="ARBA00004651"/>
    </source>
</evidence>
<keyword evidence="5 12" id="KW-0679">Respiratory chain</keyword>
<keyword evidence="6 13" id="KW-0812">Transmembrane</keyword>
<keyword evidence="10 12" id="KW-0560">Oxidoreductase</keyword>
<evidence type="ECO:0000256" key="10">
    <source>
        <dbReference type="ARBA" id="ARBA00023002"/>
    </source>
</evidence>
<comment type="similarity">
    <text evidence="2 12">Belongs to the cytochrome c oxidase subunit 2 family.</text>
</comment>
<dbReference type="InterPro" id="IPR008972">
    <property type="entry name" value="Cupredoxin"/>
</dbReference>
<keyword evidence="8 12" id="KW-0249">Electron transport</keyword>
<dbReference type="Pfam" id="PF00116">
    <property type="entry name" value="COX2"/>
    <property type="match status" value="1"/>
</dbReference>
<keyword evidence="9 13" id="KW-1133">Transmembrane helix</keyword>
<dbReference type="InterPro" id="IPR006333">
    <property type="entry name" value="Cyt_o_ubiquinol_oxidase_su2"/>
</dbReference>
<evidence type="ECO:0000313" key="17">
    <source>
        <dbReference type="Proteomes" id="UP001232973"/>
    </source>
</evidence>
<evidence type="ECO:0000256" key="4">
    <source>
        <dbReference type="ARBA" id="ARBA00022475"/>
    </source>
</evidence>
<gene>
    <name evidence="16" type="ORF">J2S03_002680</name>
</gene>
<evidence type="ECO:0000256" key="3">
    <source>
        <dbReference type="ARBA" id="ARBA00022448"/>
    </source>
</evidence>
<protein>
    <recommendedName>
        <fullName evidence="12">Quinol oxidase subunit 2</fullName>
        <ecNumber evidence="12">1.10.3.-</ecNumber>
    </recommendedName>
</protein>
<comment type="catalytic activity">
    <reaction evidence="12">
        <text>2 a quinol + O2 = 2 a quinone + 2 H2O</text>
        <dbReference type="Rhea" id="RHEA:55376"/>
        <dbReference type="ChEBI" id="CHEBI:15377"/>
        <dbReference type="ChEBI" id="CHEBI:15379"/>
        <dbReference type="ChEBI" id="CHEBI:24646"/>
        <dbReference type="ChEBI" id="CHEBI:132124"/>
    </reaction>
</comment>
<evidence type="ECO:0000256" key="12">
    <source>
        <dbReference type="PIRNR" id="PIRNR000292"/>
    </source>
</evidence>
<dbReference type="SUPFAM" id="SSF49503">
    <property type="entry name" value="Cupredoxins"/>
    <property type="match status" value="1"/>
</dbReference>
<feature type="transmembrane region" description="Helical" evidence="13">
    <location>
        <begin position="44"/>
        <end position="70"/>
    </location>
</feature>
<dbReference type="InterPro" id="IPR034227">
    <property type="entry name" value="CuRO_UO_II"/>
</dbReference>
<comment type="function">
    <text evidence="12">Catalyzes quinol oxidation with the concomitant reduction of oxygen to water. Subunit II transfers the electrons from a quinol to the binuclear center of the catalytic subunit I.</text>
</comment>
<feature type="domain" description="Cytochrome oxidase subunit II transmembrane region profile" evidence="15">
    <location>
        <begin position="24"/>
        <end position="122"/>
    </location>
</feature>
<dbReference type="Gene3D" id="1.10.287.90">
    <property type="match status" value="1"/>
</dbReference>
<dbReference type="EMBL" id="JAUSTP010000024">
    <property type="protein sequence ID" value="MDQ0190813.1"/>
    <property type="molecule type" value="Genomic_DNA"/>
</dbReference>
<keyword evidence="11 12" id="KW-0472">Membrane</keyword>
<dbReference type="CDD" id="cd04212">
    <property type="entry name" value="CuRO_UO_II"/>
    <property type="match status" value="1"/>
</dbReference>
<evidence type="ECO:0000256" key="11">
    <source>
        <dbReference type="ARBA" id="ARBA00023136"/>
    </source>
</evidence>
<dbReference type="PANTHER" id="PTHR22888:SF18">
    <property type="entry name" value="CYTOCHROME BO(3) UBIQUINOL OXIDASE SUBUNIT 2"/>
    <property type="match status" value="1"/>
</dbReference>
<keyword evidence="4 12" id="KW-1003">Cell membrane</keyword>